<evidence type="ECO:0000256" key="2">
    <source>
        <dbReference type="ARBA" id="ARBA00022475"/>
    </source>
</evidence>
<comment type="caution">
    <text evidence="8">The sequence shown here is derived from an EMBL/GenBank/DDBJ whole genome shotgun (WGS) entry which is preliminary data.</text>
</comment>
<sequence>MYALPISIGHLSLICLGLLLYVVTSRTHHARRSSGTAVAWVLALVAFPYLSIPLYLMFGTRKVTKLVRSDLPCADATPAERVTPAWARDVLAAVHAPAPVRADALHFEADGRVALLGVLEFIERAERELQVCTFILANDEIGERVMDALIVAAHRGVRVRLLVDAIGSLRLRKANILRLEQNGVSLRRFMPILHNTVKGRANLRNHRKYMVADGYYAWSGGRNFAQEYFLDTPLHPAWLDLSFQVTGPLACHLAVQFEADWSQASAPLLWGTRKVASETLAHSTIDAFSRLQETWHRVADTVLTNVLGQGPADSAQPGQALIAAPMADQTVQLVASGPDHADDTLYTLLLTAIFQARWRIVVVTPYFVPDEALAAALTLAARRGVQVDIYTPRQSNHRLADVARMRAMREVAAAGARIHAIDTMCHAKVVLVDEAMALCGSANLDTRSLFLNYELMVAFFSPEAIEALHAWVCHIHTRTSPYALQPPSVARDLLEGIVRAIAFEL</sequence>
<dbReference type="InterPro" id="IPR027379">
    <property type="entry name" value="CLS_N"/>
</dbReference>
<keyword evidence="2" id="KW-1003">Cell membrane</keyword>
<dbReference type="RefSeq" id="WP_046741355.1">
    <property type="nucleotide sequence ID" value="NZ_LBNQ01000020.1"/>
</dbReference>
<dbReference type="InterPro" id="IPR025202">
    <property type="entry name" value="PLD-like_dom"/>
</dbReference>
<feature type="transmembrane region" description="Helical" evidence="6">
    <location>
        <begin position="6"/>
        <end position="24"/>
    </location>
</feature>
<protein>
    <recommendedName>
        <fullName evidence="7">PLD phosphodiesterase domain-containing protein</fullName>
    </recommendedName>
</protein>
<gene>
    <name evidence="8" type="ORF">AAV94_05635</name>
</gene>
<evidence type="ECO:0000259" key="7">
    <source>
        <dbReference type="PROSITE" id="PS50035"/>
    </source>
</evidence>
<evidence type="ECO:0000256" key="5">
    <source>
        <dbReference type="ARBA" id="ARBA00023136"/>
    </source>
</evidence>
<name>A0A0U1Q0L6_9BURK</name>
<dbReference type="Gene3D" id="3.30.870.10">
    <property type="entry name" value="Endonuclease Chain A"/>
    <property type="match status" value="2"/>
</dbReference>
<dbReference type="OrthoDB" id="9762009at2"/>
<feature type="domain" description="PLD phosphodiesterase" evidence="7">
    <location>
        <begin position="421"/>
        <end position="448"/>
    </location>
</feature>
<dbReference type="SUPFAM" id="SSF56024">
    <property type="entry name" value="Phospholipase D/nuclease"/>
    <property type="match status" value="2"/>
</dbReference>
<evidence type="ECO:0000256" key="3">
    <source>
        <dbReference type="ARBA" id="ARBA00022692"/>
    </source>
</evidence>
<proteinExistence type="predicted"/>
<dbReference type="PROSITE" id="PS50035">
    <property type="entry name" value="PLD"/>
    <property type="match status" value="2"/>
</dbReference>
<dbReference type="EMBL" id="LBNQ01000020">
    <property type="protein sequence ID" value="KKW68297.1"/>
    <property type="molecule type" value="Genomic_DNA"/>
</dbReference>
<dbReference type="PATRIC" id="fig|1610491.3.peg.1199"/>
<dbReference type="STRING" id="1610491.AAV94_05635"/>
<dbReference type="GO" id="GO:0032049">
    <property type="term" value="P:cardiolipin biosynthetic process"/>
    <property type="evidence" value="ECO:0007669"/>
    <property type="project" value="UniProtKB-ARBA"/>
</dbReference>
<dbReference type="Proteomes" id="UP000050580">
    <property type="component" value="Unassembled WGS sequence"/>
</dbReference>
<keyword evidence="5 6" id="KW-0472">Membrane</keyword>
<accession>A0A0U1Q0L6</accession>
<keyword evidence="3 6" id="KW-0812">Transmembrane</keyword>
<keyword evidence="9" id="KW-1185">Reference proteome</keyword>
<dbReference type="SMART" id="SM00155">
    <property type="entry name" value="PLDc"/>
    <property type="match status" value="2"/>
</dbReference>
<evidence type="ECO:0000256" key="1">
    <source>
        <dbReference type="ARBA" id="ARBA00004651"/>
    </source>
</evidence>
<evidence type="ECO:0000313" key="9">
    <source>
        <dbReference type="Proteomes" id="UP000050580"/>
    </source>
</evidence>
<evidence type="ECO:0000256" key="6">
    <source>
        <dbReference type="SAM" id="Phobius"/>
    </source>
</evidence>
<dbReference type="PANTHER" id="PTHR21248">
    <property type="entry name" value="CARDIOLIPIN SYNTHASE"/>
    <property type="match status" value="1"/>
</dbReference>
<keyword evidence="4 6" id="KW-1133">Transmembrane helix</keyword>
<dbReference type="PANTHER" id="PTHR21248:SF22">
    <property type="entry name" value="PHOSPHOLIPASE D"/>
    <property type="match status" value="1"/>
</dbReference>
<feature type="domain" description="PLD phosphodiesterase" evidence="7">
    <location>
        <begin position="201"/>
        <end position="228"/>
    </location>
</feature>
<dbReference type="GO" id="GO:0005886">
    <property type="term" value="C:plasma membrane"/>
    <property type="evidence" value="ECO:0007669"/>
    <property type="project" value="UniProtKB-SubCell"/>
</dbReference>
<evidence type="ECO:0000256" key="4">
    <source>
        <dbReference type="ARBA" id="ARBA00022989"/>
    </source>
</evidence>
<dbReference type="Pfam" id="PF13091">
    <property type="entry name" value="PLDc_2"/>
    <property type="match status" value="2"/>
</dbReference>
<evidence type="ECO:0000313" key="8">
    <source>
        <dbReference type="EMBL" id="KKW68297.1"/>
    </source>
</evidence>
<organism evidence="8 9">
    <name type="scientific">Lampropedia cohaerens</name>
    <dbReference type="NCBI Taxonomy" id="1610491"/>
    <lineage>
        <taxon>Bacteria</taxon>
        <taxon>Pseudomonadati</taxon>
        <taxon>Pseudomonadota</taxon>
        <taxon>Betaproteobacteria</taxon>
        <taxon>Burkholderiales</taxon>
        <taxon>Comamonadaceae</taxon>
        <taxon>Lampropedia</taxon>
    </lineage>
</organism>
<feature type="transmembrane region" description="Helical" evidence="6">
    <location>
        <begin position="36"/>
        <end position="58"/>
    </location>
</feature>
<dbReference type="AlphaFoldDB" id="A0A0U1Q0L6"/>
<comment type="subcellular location">
    <subcellularLocation>
        <location evidence="1">Cell membrane</location>
        <topology evidence="1">Multi-pass membrane protein</topology>
    </subcellularLocation>
</comment>
<reference evidence="8 9" key="1">
    <citation type="submission" date="2015-05" db="EMBL/GenBank/DDBJ databases">
        <title>Draft genome sequence of Lampropedia sp. CT6, isolated from the microbial mat of a hot water spring, located at Manikaran, India.</title>
        <authorList>
            <person name="Tripathi C."/>
            <person name="Rani P."/>
            <person name="Mahato N.K."/>
            <person name="Lal R."/>
        </authorList>
    </citation>
    <scope>NUCLEOTIDE SEQUENCE [LARGE SCALE GENOMIC DNA]</scope>
    <source>
        <strain evidence="8 9">CT6</strain>
    </source>
</reference>
<dbReference type="GO" id="GO:0030572">
    <property type="term" value="F:phosphatidyltransferase activity"/>
    <property type="evidence" value="ECO:0007669"/>
    <property type="project" value="UniProtKB-ARBA"/>
</dbReference>
<dbReference type="InterPro" id="IPR001736">
    <property type="entry name" value="PLipase_D/transphosphatidylase"/>
</dbReference>
<dbReference type="Pfam" id="PF13396">
    <property type="entry name" value="PLDc_N"/>
    <property type="match status" value="1"/>
</dbReference>